<dbReference type="EMBL" id="KE148173">
    <property type="protein sequence ID" value="EPE02862.1"/>
    <property type="molecule type" value="Genomic_DNA"/>
</dbReference>
<dbReference type="OMA" id="DQLWVGQ"/>
<accession>S3BR23</accession>
<dbReference type="Pfam" id="PF08214">
    <property type="entry name" value="HAT_KAT11"/>
    <property type="match status" value="1"/>
</dbReference>
<evidence type="ECO:0000256" key="7">
    <source>
        <dbReference type="ARBA" id="ARBA00023163"/>
    </source>
</evidence>
<protein>
    <recommendedName>
        <fullName evidence="2">histone acetyltransferase</fullName>
        <ecNumber evidence="2">2.3.1.48</ecNumber>
    </recommendedName>
</protein>
<feature type="region of interest" description="Disordered" evidence="10">
    <location>
        <begin position="334"/>
        <end position="354"/>
    </location>
</feature>
<comment type="subcellular location">
    <subcellularLocation>
        <location evidence="1">Nucleus</location>
    </subcellularLocation>
</comment>
<dbReference type="HOGENOM" id="CLU_511984_0_0_1"/>
<dbReference type="AlphaFoldDB" id="S3BR23"/>
<feature type="region of interest" description="Disordered" evidence="10">
    <location>
        <begin position="264"/>
        <end position="287"/>
    </location>
</feature>
<evidence type="ECO:0000313" key="12">
    <source>
        <dbReference type="Proteomes" id="UP000016923"/>
    </source>
</evidence>
<reference evidence="11 12" key="1">
    <citation type="journal article" date="2013" name="BMC Genomics">
        <title>The genome and transcriptome of the pine saprophyte Ophiostoma piceae, and a comparison with the bark beetle-associated pine pathogen Grosmannia clavigera.</title>
        <authorList>
            <person name="Haridas S."/>
            <person name="Wang Y."/>
            <person name="Lim L."/>
            <person name="Massoumi Alamouti S."/>
            <person name="Jackman S."/>
            <person name="Docking R."/>
            <person name="Robertson G."/>
            <person name="Birol I."/>
            <person name="Bohlmann J."/>
            <person name="Breuil C."/>
        </authorList>
    </citation>
    <scope>NUCLEOTIDE SEQUENCE [LARGE SCALE GENOMIC DNA]</scope>
    <source>
        <strain evidence="11 12">UAMH 11346</strain>
    </source>
</reference>
<dbReference type="VEuPathDB" id="FungiDB:F503_01603"/>
<evidence type="ECO:0000256" key="3">
    <source>
        <dbReference type="ARBA" id="ARBA00022679"/>
    </source>
</evidence>
<dbReference type="PANTHER" id="PTHR31571:SF2">
    <property type="entry name" value="HISTONE ACETYLTRANSFERASE RTT109"/>
    <property type="match status" value="1"/>
</dbReference>
<dbReference type="GO" id="GO:0006974">
    <property type="term" value="P:DNA damage response"/>
    <property type="evidence" value="ECO:0007669"/>
    <property type="project" value="UniProtKB-KW"/>
</dbReference>
<dbReference type="SMART" id="SM01250">
    <property type="entry name" value="KAT11"/>
    <property type="match status" value="1"/>
</dbReference>
<feature type="compositionally biased region" description="Acidic residues" evidence="10">
    <location>
        <begin position="344"/>
        <end position="354"/>
    </location>
</feature>
<dbReference type="Proteomes" id="UP000016923">
    <property type="component" value="Unassembled WGS sequence"/>
</dbReference>
<evidence type="ECO:0000256" key="6">
    <source>
        <dbReference type="ARBA" id="ARBA00023015"/>
    </source>
</evidence>
<name>S3BR23_OPHP1</name>
<dbReference type="GO" id="GO:0032931">
    <property type="term" value="F:histone H3K56 acetyltransferase activity"/>
    <property type="evidence" value="ECO:0007669"/>
    <property type="project" value="TreeGrafter"/>
</dbReference>
<evidence type="ECO:0000256" key="9">
    <source>
        <dbReference type="ARBA" id="ARBA00048940"/>
    </source>
</evidence>
<evidence type="ECO:0000256" key="1">
    <source>
        <dbReference type="ARBA" id="ARBA00004123"/>
    </source>
</evidence>
<keyword evidence="4" id="KW-0227">DNA damage</keyword>
<feature type="compositionally biased region" description="Basic and acidic residues" evidence="10">
    <location>
        <begin position="265"/>
        <end position="279"/>
    </location>
</feature>
<evidence type="ECO:0000256" key="8">
    <source>
        <dbReference type="ARBA" id="ARBA00023242"/>
    </source>
</evidence>
<dbReference type="InterPro" id="IPR051236">
    <property type="entry name" value="HAT_RTT109-like"/>
</dbReference>
<sequence length="546" mass="60924">MTPRESPSPSQSSDLLVAKLASVLPKGYDFGVYHISTPPTQCEALFHAPPGRNADRTYCESHFLAVSIDSSEGEVIIFALEIFIYTTAFASTLFVSKADSSGYLHLLGLPRGTPSPIRSVSSVFVSYLVEQRRRPHIQPVVSLFARAQSQYLFPGSVDNKGKHVLDDRGLVKWWCRVLDGMVGDTHKGYLVVPGLDQYEMRAFLPKGNPAPGRWILGHPLKKISHYVRESERREKKEVIPPRCLIPQYPDDPKARYLDELDDEAERAGQVHKGNGESKANKNNKIKGPSFGNGMWTSVKSLDQFWEMMAYRQECSSGRLTGFIWVVFDSDESEPVDVEHSDLPSDNDGDDDDDKEALRRTKMKARPMAKTAIKTKTKKRSRNLKSKKLRGSIVPRTPRTKTTQQHHYLTKRPATTRYYHWPAEGRGRLLVDPVDYKRINELLLQLDFTTLAKSSISTHRWIKEAGVGSDWRLAVKGEAEYAPAAGGIKEKKDGANDLSSLIKRKRAVSTGEPATEANRANGADGAGGVDKVNVLSTGLVRKKPKPT</sequence>
<dbReference type="PROSITE" id="PS51728">
    <property type="entry name" value="RTT109_HAT"/>
    <property type="match status" value="1"/>
</dbReference>
<evidence type="ECO:0000256" key="5">
    <source>
        <dbReference type="ARBA" id="ARBA00022990"/>
    </source>
</evidence>
<evidence type="ECO:0000256" key="10">
    <source>
        <dbReference type="SAM" id="MobiDB-lite"/>
    </source>
</evidence>
<organism evidence="11 12">
    <name type="scientific">Ophiostoma piceae (strain UAMH 11346)</name>
    <name type="common">Sap stain fungus</name>
    <dbReference type="NCBI Taxonomy" id="1262450"/>
    <lineage>
        <taxon>Eukaryota</taxon>
        <taxon>Fungi</taxon>
        <taxon>Dikarya</taxon>
        <taxon>Ascomycota</taxon>
        <taxon>Pezizomycotina</taxon>
        <taxon>Sordariomycetes</taxon>
        <taxon>Sordariomycetidae</taxon>
        <taxon>Ophiostomatales</taxon>
        <taxon>Ophiostomataceae</taxon>
        <taxon>Ophiostoma</taxon>
    </lineage>
</organism>
<evidence type="ECO:0000256" key="2">
    <source>
        <dbReference type="ARBA" id="ARBA00013184"/>
    </source>
</evidence>
<dbReference type="eggNOG" id="KOG4534">
    <property type="taxonomic scope" value="Eukaryota"/>
</dbReference>
<feature type="compositionally biased region" description="Low complexity" evidence="10">
    <location>
        <begin position="516"/>
        <end position="528"/>
    </location>
</feature>
<keyword evidence="7" id="KW-0804">Transcription</keyword>
<keyword evidence="8" id="KW-0539">Nucleus</keyword>
<comment type="catalytic activity">
    <reaction evidence="9">
        <text>L-lysyl-[histone] + acetyl-CoA = N(6)-acetyl-L-lysyl-[histone] + CoA + H(+)</text>
        <dbReference type="Rhea" id="RHEA:21992"/>
        <dbReference type="Rhea" id="RHEA-COMP:9845"/>
        <dbReference type="Rhea" id="RHEA-COMP:11338"/>
        <dbReference type="ChEBI" id="CHEBI:15378"/>
        <dbReference type="ChEBI" id="CHEBI:29969"/>
        <dbReference type="ChEBI" id="CHEBI:57287"/>
        <dbReference type="ChEBI" id="CHEBI:57288"/>
        <dbReference type="ChEBI" id="CHEBI:61930"/>
        <dbReference type="EC" id="2.3.1.48"/>
    </reaction>
    <physiologicalReaction direction="left-to-right" evidence="9">
        <dbReference type="Rhea" id="RHEA:21993"/>
    </physiologicalReaction>
</comment>
<dbReference type="InterPro" id="IPR016849">
    <property type="entry name" value="Rtt109"/>
</dbReference>
<dbReference type="STRING" id="1262450.S3BR23"/>
<keyword evidence="3" id="KW-0808">Transferase</keyword>
<proteinExistence type="predicted"/>
<dbReference type="PANTHER" id="PTHR31571">
    <property type="entry name" value="ALTERED INHERITANCE OF MITOCHONDRIA PROTEIN 6"/>
    <property type="match status" value="1"/>
</dbReference>
<keyword evidence="6" id="KW-0805">Transcription regulation</keyword>
<evidence type="ECO:0000256" key="4">
    <source>
        <dbReference type="ARBA" id="ARBA00022763"/>
    </source>
</evidence>
<dbReference type="EC" id="2.3.1.48" evidence="2"/>
<dbReference type="InterPro" id="IPR013178">
    <property type="entry name" value="Histone_AcTrfase_Rtt109/CBP"/>
</dbReference>
<dbReference type="GO" id="GO:0005634">
    <property type="term" value="C:nucleus"/>
    <property type="evidence" value="ECO:0007669"/>
    <property type="project" value="UniProtKB-SubCell"/>
</dbReference>
<dbReference type="GO" id="GO:0006355">
    <property type="term" value="P:regulation of DNA-templated transcription"/>
    <property type="evidence" value="ECO:0007669"/>
    <property type="project" value="InterPro"/>
</dbReference>
<feature type="region of interest" description="Disordered" evidence="10">
    <location>
        <begin position="504"/>
        <end position="528"/>
    </location>
</feature>
<dbReference type="OrthoDB" id="3361892at2759"/>
<gene>
    <name evidence="11" type="ORF">F503_01603</name>
</gene>
<evidence type="ECO:0000313" key="11">
    <source>
        <dbReference type="EMBL" id="EPE02862.1"/>
    </source>
</evidence>
<keyword evidence="12" id="KW-1185">Reference proteome</keyword>
<keyword evidence="5" id="KW-0007">Acetylation</keyword>